<dbReference type="EMBL" id="GGEC01047832">
    <property type="protein sequence ID" value="MBX28316.1"/>
    <property type="molecule type" value="Transcribed_RNA"/>
</dbReference>
<protein>
    <submittedName>
        <fullName evidence="1">Uncharacterized protein MANES_18G058200</fullName>
    </submittedName>
</protein>
<accession>A0A2P2MDJ2</accession>
<sequence>MPSSFRANLSCKNPLKGANPVPGPTITIGIKGSAGNLKLEDLIKIGAWLQSLLFCRGIAFFIQVEHTPL</sequence>
<proteinExistence type="predicted"/>
<dbReference type="AlphaFoldDB" id="A0A2P2MDJ2"/>
<name>A0A2P2MDJ2_RHIMU</name>
<reference evidence="1" key="1">
    <citation type="submission" date="2018-02" db="EMBL/GenBank/DDBJ databases">
        <title>Rhizophora mucronata_Transcriptome.</title>
        <authorList>
            <person name="Meera S.P."/>
            <person name="Sreeshan A."/>
            <person name="Augustine A."/>
        </authorList>
    </citation>
    <scope>NUCLEOTIDE SEQUENCE</scope>
    <source>
        <tissue evidence="1">Leaf</tissue>
    </source>
</reference>
<organism evidence="1">
    <name type="scientific">Rhizophora mucronata</name>
    <name type="common">Asiatic mangrove</name>
    <dbReference type="NCBI Taxonomy" id="61149"/>
    <lineage>
        <taxon>Eukaryota</taxon>
        <taxon>Viridiplantae</taxon>
        <taxon>Streptophyta</taxon>
        <taxon>Embryophyta</taxon>
        <taxon>Tracheophyta</taxon>
        <taxon>Spermatophyta</taxon>
        <taxon>Magnoliopsida</taxon>
        <taxon>eudicotyledons</taxon>
        <taxon>Gunneridae</taxon>
        <taxon>Pentapetalae</taxon>
        <taxon>rosids</taxon>
        <taxon>fabids</taxon>
        <taxon>Malpighiales</taxon>
        <taxon>Rhizophoraceae</taxon>
        <taxon>Rhizophora</taxon>
    </lineage>
</organism>
<evidence type="ECO:0000313" key="1">
    <source>
        <dbReference type="EMBL" id="MBX28316.1"/>
    </source>
</evidence>